<evidence type="ECO:0000256" key="9">
    <source>
        <dbReference type="ARBA" id="ARBA00023136"/>
    </source>
</evidence>
<feature type="region of interest" description="Disordered" evidence="10">
    <location>
        <begin position="1"/>
        <end position="20"/>
    </location>
</feature>
<keyword evidence="3 11" id="KW-0812">Transmembrane</keyword>
<comment type="subcellular location">
    <subcellularLocation>
        <location evidence="1">Membrane</location>
        <topology evidence="1">Multi-pass membrane protein</topology>
    </subcellularLocation>
</comment>
<dbReference type="CDD" id="cd03505">
    <property type="entry name" value="Delta9-FADS-like"/>
    <property type="match status" value="1"/>
</dbReference>
<keyword evidence="14" id="KW-1185">Reference proteome</keyword>
<evidence type="ECO:0000313" key="14">
    <source>
        <dbReference type="Proteomes" id="UP000646749"/>
    </source>
</evidence>
<dbReference type="PRINTS" id="PR00075">
    <property type="entry name" value="FACDDSATRASE"/>
</dbReference>
<organism evidence="13 14">
    <name type="scientific">Plantactinospora endophytica</name>
    <dbReference type="NCBI Taxonomy" id="673535"/>
    <lineage>
        <taxon>Bacteria</taxon>
        <taxon>Bacillati</taxon>
        <taxon>Actinomycetota</taxon>
        <taxon>Actinomycetes</taxon>
        <taxon>Micromonosporales</taxon>
        <taxon>Micromonosporaceae</taxon>
        <taxon>Plantactinospora</taxon>
    </lineage>
</organism>
<evidence type="ECO:0000256" key="3">
    <source>
        <dbReference type="ARBA" id="ARBA00022692"/>
    </source>
</evidence>
<feature type="transmembrane region" description="Helical" evidence="11">
    <location>
        <begin position="29"/>
        <end position="56"/>
    </location>
</feature>
<dbReference type="EMBL" id="BONW01000001">
    <property type="protein sequence ID" value="GIG85638.1"/>
    <property type="molecule type" value="Genomic_DNA"/>
</dbReference>
<keyword evidence="6" id="KW-0560">Oxidoreductase</keyword>
<keyword evidence="4" id="KW-0276">Fatty acid metabolism</keyword>
<evidence type="ECO:0000256" key="8">
    <source>
        <dbReference type="ARBA" id="ARBA00023098"/>
    </source>
</evidence>
<evidence type="ECO:0000256" key="5">
    <source>
        <dbReference type="ARBA" id="ARBA00022989"/>
    </source>
</evidence>
<feature type="transmembrane region" description="Helical" evidence="11">
    <location>
        <begin position="62"/>
        <end position="83"/>
    </location>
</feature>
<dbReference type="PANTHER" id="PTHR11351:SF3">
    <property type="entry name" value="BLL4393 PROTEIN"/>
    <property type="match status" value="1"/>
</dbReference>
<keyword evidence="7" id="KW-0408">Iron</keyword>
<keyword evidence="9 11" id="KW-0472">Membrane</keyword>
<name>A0ABQ4DT62_9ACTN</name>
<sequence length="324" mass="36051">MSSVLLEPPASGATKKGPKPLTDGVQSKGILFALWSFVTIPFLALVAAVPVAWGGWLSWTDIAIAGVWYVVAGLGITVGYHRYFTHGSFKAKRWLRVSLAVAGSFAVQGNITQWVADHRRHHAFSDLEGDPHSPWRFGSSVWGLTKGLFHAHVGWLFKRELSNRERFAPDLIADKDISRVDRLFPLLVALSLLTPALLGGLVTWSWQGALTAFFWAGLVRVSLLHHITWSINSVCHVYGERPFEVRQGDKATNFWPLAILSFGESWHNLHHADPTCARHGVLRGQVDITARTIWLFEKVGAAYDVRWPKPERVAAKLLKSAPSR</sequence>
<keyword evidence="8" id="KW-0443">Lipid metabolism</keyword>
<dbReference type="InterPro" id="IPR005804">
    <property type="entry name" value="FA_desaturase_dom"/>
</dbReference>
<evidence type="ECO:0000256" key="6">
    <source>
        <dbReference type="ARBA" id="ARBA00023002"/>
    </source>
</evidence>
<keyword evidence="5 11" id="KW-1133">Transmembrane helix</keyword>
<gene>
    <name evidence="13" type="primary">desC</name>
    <name evidence="13" type="ORF">Pen02_05740</name>
</gene>
<comment type="similarity">
    <text evidence="2">Belongs to the fatty acid desaturase type 2 family.</text>
</comment>
<dbReference type="Proteomes" id="UP000646749">
    <property type="component" value="Unassembled WGS sequence"/>
</dbReference>
<accession>A0ABQ4DT62</accession>
<evidence type="ECO:0000256" key="11">
    <source>
        <dbReference type="SAM" id="Phobius"/>
    </source>
</evidence>
<dbReference type="InterPro" id="IPR015876">
    <property type="entry name" value="Acyl-CoA_DS"/>
</dbReference>
<proteinExistence type="inferred from homology"/>
<evidence type="ECO:0000256" key="1">
    <source>
        <dbReference type="ARBA" id="ARBA00004141"/>
    </source>
</evidence>
<dbReference type="Pfam" id="PF00487">
    <property type="entry name" value="FA_desaturase"/>
    <property type="match status" value="1"/>
</dbReference>
<evidence type="ECO:0000256" key="10">
    <source>
        <dbReference type="SAM" id="MobiDB-lite"/>
    </source>
</evidence>
<comment type="caution">
    <text evidence="13">The sequence shown here is derived from an EMBL/GenBank/DDBJ whole genome shotgun (WGS) entry which is preliminary data.</text>
</comment>
<evidence type="ECO:0000256" key="7">
    <source>
        <dbReference type="ARBA" id="ARBA00023004"/>
    </source>
</evidence>
<evidence type="ECO:0000256" key="2">
    <source>
        <dbReference type="ARBA" id="ARBA00008749"/>
    </source>
</evidence>
<evidence type="ECO:0000259" key="12">
    <source>
        <dbReference type="Pfam" id="PF00487"/>
    </source>
</evidence>
<protein>
    <submittedName>
        <fullName evidence="13">Stearoyl-CoA desaturase</fullName>
    </submittedName>
</protein>
<feature type="domain" description="Fatty acid desaturase" evidence="12">
    <location>
        <begin position="64"/>
        <end position="278"/>
    </location>
</feature>
<reference evidence="13 14" key="1">
    <citation type="submission" date="2021-01" db="EMBL/GenBank/DDBJ databases">
        <title>Whole genome shotgun sequence of Plantactinospora endophytica NBRC 110450.</title>
        <authorList>
            <person name="Komaki H."/>
            <person name="Tamura T."/>
        </authorList>
    </citation>
    <scope>NUCLEOTIDE SEQUENCE [LARGE SCALE GENOMIC DNA]</scope>
    <source>
        <strain evidence="13 14">NBRC 110450</strain>
    </source>
</reference>
<feature type="transmembrane region" description="Helical" evidence="11">
    <location>
        <begin position="183"/>
        <end position="206"/>
    </location>
</feature>
<dbReference type="PANTHER" id="PTHR11351">
    <property type="entry name" value="ACYL-COA DESATURASE"/>
    <property type="match status" value="1"/>
</dbReference>
<dbReference type="RefSeq" id="WP_203864259.1">
    <property type="nucleotide sequence ID" value="NZ_BONW01000001.1"/>
</dbReference>
<evidence type="ECO:0000313" key="13">
    <source>
        <dbReference type="EMBL" id="GIG85638.1"/>
    </source>
</evidence>
<evidence type="ECO:0000256" key="4">
    <source>
        <dbReference type="ARBA" id="ARBA00022832"/>
    </source>
</evidence>